<dbReference type="SUPFAM" id="SSF51735">
    <property type="entry name" value="NAD(P)-binding Rossmann-fold domains"/>
    <property type="match status" value="1"/>
</dbReference>
<evidence type="ECO:0000313" key="6">
    <source>
        <dbReference type="Proteomes" id="UP001382904"/>
    </source>
</evidence>
<dbReference type="SUPFAM" id="SSF50129">
    <property type="entry name" value="GroES-like"/>
    <property type="match status" value="1"/>
</dbReference>
<evidence type="ECO:0000256" key="3">
    <source>
        <dbReference type="SAM" id="MobiDB-lite"/>
    </source>
</evidence>
<dbReference type="InterPro" id="IPR013149">
    <property type="entry name" value="ADH-like_C"/>
</dbReference>
<organism evidence="5 6">
    <name type="scientific">Streptomyces caledonius</name>
    <dbReference type="NCBI Taxonomy" id="3134107"/>
    <lineage>
        <taxon>Bacteria</taxon>
        <taxon>Bacillati</taxon>
        <taxon>Actinomycetota</taxon>
        <taxon>Actinomycetes</taxon>
        <taxon>Kitasatosporales</taxon>
        <taxon>Streptomycetaceae</taxon>
        <taxon>Streptomyces</taxon>
    </lineage>
</organism>
<keyword evidence="1" id="KW-0521">NADP</keyword>
<dbReference type="InterPro" id="IPR047618">
    <property type="entry name" value="QOR-like"/>
</dbReference>
<dbReference type="PANTHER" id="PTHR48106:SF13">
    <property type="entry name" value="QUINONE OXIDOREDUCTASE-RELATED"/>
    <property type="match status" value="1"/>
</dbReference>
<dbReference type="InterPro" id="IPR011032">
    <property type="entry name" value="GroES-like_sf"/>
</dbReference>
<dbReference type="SMART" id="SM00829">
    <property type="entry name" value="PKS_ER"/>
    <property type="match status" value="1"/>
</dbReference>
<dbReference type="Pfam" id="PF08240">
    <property type="entry name" value="ADH_N"/>
    <property type="match status" value="1"/>
</dbReference>
<feature type="region of interest" description="Disordered" evidence="3">
    <location>
        <begin position="386"/>
        <end position="407"/>
    </location>
</feature>
<reference evidence="5 6" key="1">
    <citation type="submission" date="2024-03" db="EMBL/GenBank/DDBJ databases">
        <title>Novel Streptomyces species of biotechnological and ecological value are a feature of Machair soil.</title>
        <authorList>
            <person name="Prole J.R."/>
            <person name="Goodfellow M."/>
            <person name="Allenby N."/>
            <person name="Ward A.C."/>
        </authorList>
    </citation>
    <scope>NUCLEOTIDE SEQUENCE [LARGE SCALE GENOMIC DNA]</scope>
    <source>
        <strain evidence="5 6">MS1.HAVA.3</strain>
    </source>
</reference>
<dbReference type="InterPro" id="IPR020843">
    <property type="entry name" value="ER"/>
</dbReference>
<name>A0ABU8U1Z0_9ACTN</name>
<dbReference type="InterPro" id="IPR036291">
    <property type="entry name" value="NAD(P)-bd_dom_sf"/>
</dbReference>
<sequence>MRGQLPRRLPPRGPVQPPAALHPGAEGAGTVVEVGPGVADVAVGDRVGWVEIPGTYAERAVVDSSRLVPLPDDIGFETAAAVLLQGMTAHYLVKDAYPVQGGDTVLVHAAAGGMGLLLTQLITHLGGRVIGTTSTTAKAELAKRAGAAEVILSSAVDDLAAEVRRLNGGQGLPVVFDGVGAHTFDASLASLRTRGHLVLFGAASGAVPPFDPIRLAHGGSLTLIRPSLGHFIDDRSELLRRAADVFEWVRSKALEVTVTGRYALSEAAQAHSDLEARRTTGKLLVVPDAGRYWTPRGDAELIAGDEVGILETEMSRAWPTVIAKIPDSVRHSAGQDQVLAGFWRIWVTPLQDPSAETWLTTRPQPPGTEHLGRGLRILPSGAGSWWRRAQSRTSRSAPRGADRLVRD</sequence>
<keyword evidence="2" id="KW-0560">Oxidoreductase</keyword>
<dbReference type="Pfam" id="PF00107">
    <property type="entry name" value="ADH_zinc_N"/>
    <property type="match status" value="1"/>
</dbReference>
<accession>A0ABU8U1Z0</accession>
<proteinExistence type="predicted"/>
<evidence type="ECO:0000313" key="5">
    <source>
        <dbReference type="EMBL" id="MEJ8641526.1"/>
    </source>
</evidence>
<gene>
    <name evidence="5" type="ORF">WKI68_08605</name>
</gene>
<dbReference type="PANTHER" id="PTHR48106">
    <property type="entry name" value="QUINONE OXIDOREDUCTASE PIG3-RELATED"/>
    <property type="match status" value="1"/>
</dbReference>
<comment type="caution">
    <text evidence="5">The sequence shown here is derived from an EMBL/GenBank/DDBJ whole genome shotgun (WGS) entry which is preliminary data.</text>
</comment>
<keyword evidence="6" id="KW-1185">Reference proteome</keyword>
<dbReference type="Gene3D" id="3.90.180.10">
    <property type="entry name" value="Medium-chain alcohol dehydrogenases, catalytic domain"/>
    <property type="match status" value="1"/>
</dbReference>
<evidence type="ECO:0000259" key="4">
    <source>
        <dbReference type="SMART" id="SM00829"/>
    </source>
</evidence>
<protein>
    <submittedName>
        <fullName evidence="5">Quinone oxidoreductase</fullName>
    </submittedName>
</protein>
<dbReference type="CDD" id="cd05286">
    <property type="entry name" value="QOR2"/>
    <property type="match status" value="1"/>
</dbReference>
<evidence type="ECO:0000256" key="1">
    <source>
        <dbReference type="ARBA" id="ARBA00022857"/>
    </source>
</evidence>
<feature type="domain" description="Enoyl reductase (ER)" evidence="4">
    <location>
        <begin position="3"/>
        <end position="285"/>
    </location>
</feature>
<dbReference type="InterPro" id="IPR013154">
    <property type="entry name" value="ADH-like_N"/>
</dbReference>
<dbReference type="EMBL" id="JBBKAM010000002">
    <property type="protein sequence ID" value="MEJ8641526.1"/>
    <property type="molecule type" value="Genomic_DNA"/>
</dbReference>
<evidence type="ECO:0000256" key="2">
    <source>
        <dbReference type="ARBA" id="ARBA00023002"/>
    </source>
</evidence>
<dbReference type="Proteomes" id="UP001382904">
    <property type="component" value="Unassembled WGS sequence"/>
</dbReference>
<dbReference type="Gene3D" id="3.40.50.720">
    <property type="entry name" value="NAD(P)-binding Rossmann-like Domain"/>
    <property type="match status" value="1"/>
</dbReference>